<proteinExistence type="predicted"/>
<protein>
    <submittedName>
        <fullName evidence="1">Uncharacterized protein</fullName>
    </submittedName>
</protein>
<dbReference type="Proteomes" id="UP000029647">
    <property type="component" value="Unassembled WGS sequence"/>
</dbReference>
<dbReference type="EMBL" id="BBNT01000010">
    <property type="protein sequence ID" value="GAL76404.1"/>
    <property type="molecule type" value="Genomic_DNA"/>
</dbReference>
<sequence length="49" mass="5542">MMNRLKKCKNLSNNNKAALDHQLKLMMQDAENGIKNPADLKILKSTIDS</sequence>
<dbReference type="AlphaFoldDB" id="A0A090WLW1"/>
<evidence type="ECO:0000313" key="1">
    <source>
        <dbReference type="EMBL" id="GAL76404.1"/>
    </source>
</evidence>
<comment type="caution">
    <text evidence="1">The sequence shown here is derived from an EMBL/GenBank/DDBJ whole genome shotgun (WGS) entry which is preliminary data.</text>
</comment>
<name>A0A090WLW1_NONUL</name>
<organism evidence="1 2">
    <name type="scientific">Nonlabens ulvanivorans</name>
    <name type="common">Persicivirga ulvanivorans</name>
    <dbReference type="NCBI Taxonomy" id="906888"/>
    <lineage>
        <taxon>Bacteria</taxon>
        <taxon>Pseudomonadati</taxon>
        <taxon>Bacteroidota</taxon>
        <taxon>Flavobacteriia</taxon>
        <taxon>Flavobacteriales</taxon>
        <taxon>Flavobacteriaceae</taxon>
        <taxon>Nonlabens</taxon>
    </lineage>
</organism>
<accession>A0A090WLW1</accession>
<evidence type="ECO:0000313" key="2">
    <source>
        <dbReference type="Proteomes" id="UP000029647"/>
    </source>
</evidence>
<reference evidence="1 2" key="1">
    <citation type="journal article" date="2014" name="Genome Announc.">
        <title>Draft Genome Sequences of Marine Flavobacterium Nonlabens Strains NR17, NR24, NR27, NR32, NR33, and Ara13.</title>
        <authorList>
            <person name="Nakanishi M."/>
            <person name="Meirelles P."/>
            <person name="Suzuki R."/>
            <person name="Takatani N."/>
            <person name="Mino S."/>
            <person name="Suda W."/>
            <person name="Oshima K."/>
            <person name="Hattori M."/>
            <person name="Ohkuma M."/>
            <person name="Hosokawa M."/>
            <person name="Miyashita K."/>
            <person name="Thompson F.L."/>
            <person name="Niwa A."/>
            <person name="Sawabe T."/>
            <person name="Sawabe T."/>
        </authorList>
    </citation>
    <scope>NUCLEOTIDE SEQUENCE [LARGE SCALE GENOMIC DNA]</scope>
    <source>
        <strain evidence="2">JCM19275</strain>
    </source>
</reference>
<gene>
    <name evidence="1" type="ORF">JCM19275_813</name>
</gene>